<dbReference type="InterPro" id="IPR002933">
    <property type="entry name" value="Peptidase_M20"/>
</dbReference>
<organism evidence="5 6">
    <name type="scientific">Kineosporia babensis</name>
    <dbReference type="NCBI Taxonomy" id="499548"/>
    <lineage>
        <taxon>Bacteria</taxon>
        <taxon>Bacillati</taxon>
        <taxon>Actinomycetota</taxon>
        <taxon>Actinomycetes</taxon>
        <taxon>Kineosporiales</taxon>
        <taxon>Kineosporiaceae</taxon>
        <taxon>Kineosporia</taxon>
    </lineage>
</organism>
<evidence type="ECO:0000256" key="3">
    <source>
        <dbReference type="ARBA" id="ARBA00022801"/>
    </source>
</evidence>
<evidence type="ECO:0000256" key="2">
    <source>
        <dbReference type="ARBA" id="ARBA00022723"/>
    </source>
</evidence>
<dbReference type="InterPro" id="IPR051458">
    <property type="entry name" value="Cyt/Met_Dipeptidase"/>
</dbReference>
<comment type="caution">
    <text evidence="5">The sequence shown here is derived from an EMBL/GenBank/DDBJ whole genome shotgun (WGS) entry which is preliminary data.</text>
</comment>
<dbReference type="InterPro" id="IPR011650">
    <property type="entry name" value="Peptidase_M20_dimer"/>
</dbReference>
<dbReference type="Gene3D" id="3.40.630.10">
    <property type="entry name" value="Zn peptidases"/>
    <property type="match status" value="1"/>
</dbReference>
<dbReference type="AlphaFoldDB" id="A0A9X1NCZ2"/>
<reference evidence="5" key="1">
    <citation type="submission" date="2021-11" db="EMBL/GenBank/DDBJ databases">
        <title>Streptomyces corallinus and Kineosporia corallina sp. nov., two new coral-derived marine actinobacteria.</title>
        <authorList>
            <person name="Buangrab K."/>
            <person name="Sutthacheep M."/>
            <person name="Yeemin T."/>
            <person name="Harunari E."/>
            <person name="Igarashi Y."/>
            <person name="Sripreechasak P."/>
            <person name="Kanchanasin P."/>
            <person name="Tanasupawat S."/>
            <person name="Phongsopitanun W."/>
        </authorList>
    </citation>
    <scope>NUCLEOTIDE SEQUENCE</scope>
    <source>
        <strain evidence="5">JCM 31032</strain>
    </source>
</reference>
<dbReference type="GO" id="GO:0046872">
    <property type="term" value="F:metal ion binding"/>
    <property type="evidence" value="ECO:0007669"/>
    <property type="project" value="UniProtKB-KW"/>
</dbReference>
<evidence type="ECO:0000313" key="5">
    <source>
        <dbReference type="EMBL" id="MCD5311564.1"/>
    </source>
</evidence>
<protein>
    <submittedName>
        <fullName evidence="5">Dipeptidase</fullName>
    </submittedName>
</protein>
<feature type="domain" description="Peptidase M20 dimerisation" evidence="4">
    <location>
        <begin position="201"/>
        <end position="347"/>
    </location>
</feature>
<dbReference type="PANTHER" id="PTHR43270">
    <property type="entry name" value="BETA-ALA-HIS DIPEPTIDASE"/>
    <property type="match status" value="1"/>
</dbReference>
<keyword evidence="2" id="KW-0479">Metal-binding</keyword>
<dbReference type="SUPFAM" id="SSF53187">
    <property type="entry name" value="Zn-dependent exopeptidases"/>
    <property type="match status" value="1"/>
</dbReference>
<dbReference type="Gene3D" id="3.30.70.360">
    <property type="match status" value="1"/>
</dbReference>
<dbReference type="NCBIfam" id="NF005914">
    <property type="entry name" value="PRK07907.1"/>
    <property type="match status" value="1"/>
</dbReference>
<proteinExistence type="predicted"/>
<dbReference type="Pfam" id="PF07687">
    <property type="entry name" value="M20_dimer"/>
    <property type="match status" value="1"/>
</dbReference>
<sequence length="455" mass="48306">MSNKPYTPDTEVLRTRLAELMPQVRADLERLVRIPSVSADAFDQSTLEHSADAVAELLRGAGIEDVEILRAEGGRPAVVGRRPAPAGAPTVMLYAHHDVQPPGPEQDWESPAFEPTERNGRLYARGAADDKAGIMAHVAALRVLGDELGVGLVLFIEGEEEIGSPTFTPFLMEYRERLAADVIVVADSANWKIGVPGLTTTLRGLVDGTITVRTLKHAVHSGLYGGPVPDAMLATTRLLNSFWTEDGTLAVAGLKTGESDPLEYPEADFRSDSGLLEGVELIGTGSLTSRIWTRPTLSIIGIDAPSVAQASNTLIPEVTVKFSVRIAPGQDPAAAFAAIEEHVRANTPFGAQVQVRAGEAGHAFQADVSGPVYDVARWAMEQAWGTPPVGIGIGGSIPFIADLLEVYPEATVLLTGVEDPDSRAHGANESLHLGEFERVCLAEALLLAALGSDQN</sequence>
<keyword evidence="3" id="KW-0378">Hydrolase</keyword>
<dbReference type="GO" id="GO:0006508">
    <property type="term" value="P:proteolysis"/>
    <property type="evidence" value="ECO:0007669"/>
    <property type="project" value="UniProtKB-KW"/>
</dbReference>
<keyword evidence="6" id="KW-1185">Reference proteome</keyword>
<dbReference type="Pfam" id="PF01546">
    <property type="entry name" value="Peptidase_M20"/>
    <property type="match status" value="1"/>
</dbReference>
<dbReference type="Proteomes" id="UP001138997">
    <property type="component" value="Unassembled WGS sequence"/>
</dbReference>
<dbReference type="RefSeq" id="WP_231440880.1">
    <property type="nucleotide sequence ID" value="NZ_JAJOMB010000005.1"/>
</dbReference>
<evidence type="ECO:0000256" key="1">
    <source>
        <dbReference type="ARBA" id="ARBA00022670"/>
    </source>
</evidence>
<dbReference type="GO" id="GO:0008233">
    <property type="term" value="F:peptidase activity"/>
    <property type="evidence" value="ECO:0007669"/>
    <property type="project" value="UniProtKB-KW"/>
</dbReference>
<dbReference type="EMBL" id="JAJOMB010000005">
    <property type="protein sequence ID" value="MCD5311564.1"/>
    <property type="molecule type" value="Genomic_DNA"/>
</dbReference>
<keyword evidence="1" id="KW-0645">Protease</keyword>
<evidence type="ECO:0000313" key="6">
    <source>
        <dbReference type="Proteomes" id="UP001138997"/>
    </source>
</evidence>
<name>A0A9X1NCZ2_9ACTN</name>
<gene>
    <name evidence="5" type="ORF">LR394_11680</name>
</gene>
<dbReference type="PANTHER" id="PTHR43270:SF12">
    <property type="entry name" value="SUCCINYL-DIAMINOPIMELATE DESUCCINYLASE"/>
    <property type="match status" value="1"/>
</dbReference>
<accession>A0A9X1NCZ2</accession>
<evidence type="ECO:0000259" key="4">
    <source>
        <dbReference type="Pfam" id="PF07687"/>
    </source>
</evidence>